<evidence type="ECO:0000313" key="2">
    <source>
        <dbReference type="Proteomes" id="UP000017048"/>
    </source>
</evidence>
<dbReference type="EMBL" id="BAFO02000012">
    <property type="protein sequence ID" value="GAD82716.1"/>
    <property type="molecule type" value="Genomic_DNA"/>
</dbReference>
<dbReference type="AlphaFoldDB" id="U5E8F8"/>
<dbReference type="STRING" id="1824.SAMN05444423_1011430"/>
<comment type="caution">
    <text evidence="1">The sequence shown here is derived from an EMBL/GenBank/DDBJ whole genome shotgun (WGS) entry which is preliminary data.</text>
</comment>
<proteinExistence type="predicted"/>
<evidence type="ECO:0000313" key="1">
    <source>
        <dbReference type="EMBL" id="GAD82716.1"/>
    </source>
</evidence>
<name>U5E8F8_NOCAS</name>
<organism evidence="1 2">
    <name type="scientific">Nocardia asteroides NBRC 15531</name>
    <dbReference type="NCBI Taxonomy" id="1110697"/>
    <lineage>
        <taxon>Bacteria</taxon>
        <taxon>Bacillati</taxon>
        <taxon>Actinomycetota</taxon>
        <taxon>Actinomycetes</taxon>
        <taxon>Mycobacteriales</taxon>
        <taxon>Nocardiaceae</taxon>
        <taxon>Nocardia</taxon>
    </lineage>
</organism>
<dbReference type="Proteomes" id="UP000017048">
    <property type="component" value="Unassembled WGS sequence"/>
</dbReference>
<reference evidence="1 2" key="1">
    <citation type="journal article" date="2014" name="BMC Genomics">
        <title>Genome based analysis of type-I polyketide synthase and nonribosomal peptide synthetase gene clusters in seven strains of five representative Nocardia species.</title>
        <authorList>
            <person name="Komaki H."/>
            <person name="Ichikawa N."/>
            <person name="Hosoyama A."/>
            <person name="Takahashi-Nakaguchi A."/>
            <person name="Matsuzawa T."/>
            <person name="Suzuki K."/>
            <person name="Fujita N."/>
            <person name="Gonoi T."/>
        </authorList>
    </citation>
    <scope>NUCLEOTIDE SEQUENCE [LARGE SCALE GENOMIC DNA]</scope>
    <source>
        <strain evidence="1 2">NBRC 15531</strain>
    </source>
</reference>
<accession>U5E8F8</accession>
<gene>
    <name evidence="1" type="ORF">NCAST_12_00690</name>
</gene>
<dbReference type="eggNOG" id="ENOG5031F24">
    <property type="taxonomic scope" value="Bacteria"/>
</dbReference>
<keyword evidence="2" id="KW-1185">Reference proteome</keyword>
<sequence>MVDGLDGIDVVGYRDRAAISREALDTLRNFNRLSTVPNARIDDSAGTDRITAWYKTLLREARIGSRFYCGTGLENFPFLECVVEDGRWLASLRSALGDNLDFIAGDERSVAMSFDDEYEILGFHRLL</sequence>
<protein>
    <submittedName>
        <fullName evidence="1">Uncharacterized protein</fullName>
    </submittedName>
</protein>